<reference evidence="2 3" key="1">
    <citation type="submission" date="2018-12" db="EMBL/GenBank/DDBJ databases">
        <title>Mesorhizobium carbonis sp. nov., isolated from coal mine water.</title>
        <authorList>
            <person name="Xin W."/>
            <person name="Xu Z."/>
            <person name="Xiang F."/>
            <person name="Zhang J."/>
            <person name="Xi L."/>
            <person name="Liu J."/>
        </authorList>
    </citation>
    <scope>NUCLEOTIDE SEQUENCE [LARGE SCALE GENOMIC DNA]</scope>
    <source>
        <strain evidence="2 3">B2.3</strain>
    </source>
</reference>
<evidence type="ECO:0000313" key="2">
    <source>
        <dbReference type="EMBL" id="RST86280.1"/>
    </source>
</evidence>
<feature type="domain" description="Glycosyltransferase 2-like" evidence="1">
    <location>
        <begin position="774"/>
        <end position="952"/>
    </location>
</feature>
<keyword evidence="3" id="KW-1185">Reference proteome</keyword>
<feature type="domain" description="Glycosyltransferase 2-like" evidence="1">
    <location>
        <begin position="515"/>
        <end position="636"/>
    </location>
</feature>
<dbReference type="GO" id="GO:0016740">
    <property type="term" value="F:transferase activity"/>
    <property type="evidence" value="ECO:0007669"/>
    <property type="project" value="UniProtKB-KW"/>
</dbReference>
<dbReference type="CDD" id="cd04186">
    <property type="entry name" value="GT_2_like_c"/>
    <property type="match status" value="1"/>
</dbReference>
<dbReference type="Gene3D" id="3.40.50.300">
    <property type="entry name" value="P-loop containing nucleotide triphosphate hydrolases"/>
    <property type="match status" value="1"/>
</dbReference>
<protein>
    <submittedName>
        <fullName evidence="2">Glycosyltransferase</fullName>
    </submittedName>
</protein>
<organism evidence="2 3">
    <name type="scientific">Aquibium carbonis</name>
    <dbReference type="NCBI Taxonomy" id="2495581"/>
    <lineage>
        <taxon>Bacteria</taxon>
        <taxon>Pseudomonadati</taxon>
        <taxon>Pseudomonadota</taxon>
        <taxon>Alphaproteobacteria</taxon>
        <taxon>Hyphomicrobiales</taxon>
        <taxon>Phyllobacteriaceae</taxon>
        <taxon>Aquibium</taxon>
    </lineage>
</organism>
<sequence length="1044" mass="116048">MHRSGTSALARLVNLLGADLPRNPLGPSMSNAAGHWEPEHLVGCHERMLSALGSAWHDWAPLDIDGLPAEQRGHIASEVAGIIADEFGESALICLKDPRISRFARFFIEVVEAAGYDVVTLVALRNPLDVIESLIARDQDWPETHGRIDAELLWLSHMLSAERAVRDRPHAIVSYEALMEDPAATLDRAQERHGLPLPRADTAAADAMRAFLSPTLRHHDAGAEQVRRDPRTSRWVADAYDAFRDLENGRDVAAAHTELDRIAGEYGDALRRGLAAVRPDASAPDETGVTGPEADLMPATYAARTSFGVVLDVSPGPSPGNLGAARNLSAPVQGGEGIWSDFEFEPLESGWYRIVAEIQAEATIRPRIYVAQGRSFARDRSAALARIAGTDLYEGRFLARLPFDSVRLEAASGIAPVRWTSATIGRLGLRQRFSGLIASSLRKAAWRPTSFVSMWKAYPRLKRSRDFIDLSRFWPDGEKSGAYDAWIERYDYDDDFDRARLAARVAALPSRPRISVVMPVYDTQPELLDEAIRSVVDQVYPDWELCIANDGSRAPHVRPQLDRWAARDQRIKVVHQTENGHISHATNAAFALAAGEWVALLDHDDLFAPNALAEVVLALDAHPDAALVYSDEDKVDEKGRRFDPHFKPDYSPELLRSMNYFNHLTVHRADLVRAVGGWRPGFEGSQDYDIALRILERVAPAQVVHVPKVLYHWRAIAGSTALSGTEKSYASKAGLRALVEHLARTGQDARAVEVAAQGCFRVQHTIRQPEPLVSLIIPTRDRVDLLRVAVESILQKTTYRNFEIIVMDNDSQQAETFAFFDEIKRHANVRVIAYPHPFNYSAINNEAVRHARGAIIGLINNDIEVITPDWLGEMVSWAQLERVGCVGAMLYYPNDTIQHAGVIVGLGGVAGHSHKHWRRGESGYFSRAKVVQNLSAVTGACLLVRRVIFDEVGGLDEIRFKVAFNDVDFCLRVRAAGYENVWTPFAELYHHESPSRGADVTPEKRARFDREIRAMKELWGPELAADPYYSPNLTTHAEDFSIAK</sequence>
<dbReference type="InterPro" id="IPR001173">
    <property type="entry name" value="Glyco_trans_2-like"/>
</dbReference>
<dbReference type="GO" id="GO:0044010">
    <property type="term" value="P:single-species biofilm formation"/>
    <property type="evidence" value="ECO:0007669"/>
    <property type="project" value="TreeGrafter"/>
</dbReference>
<dbReference type="Pfam" id="PF00535">
    <property type="entry name" value="Glycos_transf_2"/>
    <property type="match status" value="2"/>
</dbReference>
<dbReference type="CDD" id="cd04184">
    <property type="entry name" value="GT2_RfbC_Mx_like"/>
    <property type="match status" value="1"/>
</dbReference>
<dbReference type="Gene3D" id="3.90.550.10">
    <property type="entry name" value="Spore Coat Polysaccharide Biosynthesis Protein SpsA, Chain A"/>
    <property type="match status" value="2"/>
</dbReference>
<name>A0A3S0G8P9_9HYPH</name>
<dbReference type="AlphaFoldDB" id="A0A3S0G8P9"/>
<evidence type="ECO:0000259" key="1">
    <source>
        <dbReference type="Pfam" id="PF00535"/>
    </source>
</evidence>
<dbReference type="InterPro" id="IPR029044">
    <property type="entry name" value="Nucleotide-diphossugar_trans"/>
</dbReference>
<dbReference type="OrthoDB" id="9783791at2"/>
<dbReference type="InterPro" id="IPR027417">
    <property type="entry name" value="P-loop_NTPase"/>
</dbReference>
<dbReference type="SUPFAM" id="SSF53448">
    <property type="entry name" value="Nucleotide-diphospho-sugar transferases"/>
    <property type="match status" value="2"/>
</dbReference>
<proteinExistence type="predicted"/>
<dbReference type="Proteomes" id="UP000278398">
    <property type="component" value="Unassembled WGS sequence"/>
</dbReference>
<gene>
    <name evidence="2" type="ORF">EJC49_11285</name>
</gene>
<dbReference type="PANTHER" id="PTHR43685">
    <property type="entry name" value="GLYCOSYLTRANSFERASE"/>
    <property type="match status" value="1"/>
</dbReference>
<comment type="caution">
    <text evidence="2">The sequence shown here is derived from an EMBL/GenBank/DDBJ whole genome shotgun (WGS) entry which is preliminary data.</text>
</comment>
<dbReference type="InterPro" id="IPR050834">
    <property type="entry name" value="Glycosyltransf_2"/>
</dbReference>
<evidence type="ECO:0000313" key="3">
    <source>
        <dbReference type="Proteomes" id="UP000278398"/>
    </source>
</evidence>
<dbReference type="EMBL" id="RWKW01000038">
    <property type="protein sequence ID" value="RST86280.1"/>
    <property type="molecule type" value="Genomic_DNA"/>
</dbReference>
<keyword evidence="2" id="KW-0808">Transferase</keyword>
<accession>A0A3S0G8P9</accession>
<dbReference type="PANTHER" id="PTHR43685:SF2">
    <property type="entry name" value="GLYCOSYLTRANSFERASE 2-LIKE DOMAIN-CONTAINING PROTEIN"/>
    <property type="match status" value="1"/>
</dbReference>
<dbReference type="SUPFAM" id="SSF52540">
    <property type="entry name" value="P-loop containing nucleoside triphosphate hydrolases"/>
    <property type="match status" value="1"/>
</dbReference>